<dbReference type="RefSeq" id="WP_034421443.1">
    <property type="nucleotide sequence ID" value="NZ_CP045798.1"/>
</dbReference>
<reference evidence="1 2" key="1">
    <citation type="journal article" date="2019" name="Front. Microbiol.">
        <title>Thermoanaerosceptrum fracticalcis gen. nov. sp. nov., a Novel Fumarate-Fermenting Microorganism From a Deep Fractured Carbonate Aquifer of the US Great Basin.</title>
        <authorList>
            <person name="Hamilton-Brehm S.D."/>
            <person name="Stewart L.E."/>
            <person name="Zavarin M."/>
            <person name="Caldwell M."/>
            <person name="Lawson P.A."/>
            <person name="Onstott T.C."/>
            <person name="Grzymski J."/>
            <person name="Neveux I."/>
            <person name="Lollar B.S."/>
            <person name="Russell C.E."/>
            <person name="Moser D.P."/>
        </authorList>
    </citation>
    <scope>NUCLEOTIDE SEQUENCE [LARGE SCALE GENOMIC DNA]</scope>
    <source>
        <strain evidence="1 2">DRI-13</strain>
    </source>
</reference>
<dbReference type="OrthoDB" id="9810135at2"/>
<dbReference type="InterPro" id="IPR016195">
    <property type="entry name" value="Pol/histidinol_Pase-like"/>
</dbReference>
<keyword evidence="2" id="KW-1185">Reference proteome</keyword>
<dbReference type="PANTHER" id="PTHR40084:SF1">
    <property type="entry name" value="PHOSPHOTRANSFERASE"/>
    <property type="match status" value="1"/>
</dbReference>
<dbReference type="InterPro" id="IPR010994">
    <property type="entry name" value="RuvA_2-like"/>
</dbReference>
<dbReference type="SUPFAM" id="SSF47781">
    <property type="entry name" value="RuvA domain 2-like"/>
    <property type="match status" value="1"/>
</dbReference>
<name>A0A7G6E0F4_THEFR</name>
<dbReference type="EMBL" id="CP045798">
    <property type="protein sequence ID" value="QNB45558.1"/>
    <property type="molecule type" value="Genomic_DNA"/>
</dbReference>
<dbReference type="CDD" id="cd19067">
    <property type="entry name" value="PfuEndoQ-like"/>
    <property type="match status" value="1"/>
</dbReference>
<protein>
    <submittedName>
        <fullName evidence="1">TIGR00375 family protein</fullName>
    </submittedName>
</protein>
<evidence type="ECO:0000313" key="2">
    <source>
        <dbReference type="Proteomes" id="UP000515847"/>
    </source>
</evidence>
<dbReference type="Gene3D" id="3.20.20.140">
    <property type="entry name" value="Metal-dependent hydrolases"/>
    <property type="match status" value="1"/>
</dbReference>
<accession>A0A7G6E0F4</accession>
<dbReference type="Proteomes" id="UP000515847">
    <property type="component" value="Chromosome"/>
</dbReference>
<dbReference type="KEGG" id="tfr:BR63_04030"/>
<gene>
    <name evidence="1" type="ORF">BR63_04030</name>
</gene>
<organism evidence="1 2">
    <name type="scientific">Thermanaerosceptrum fracticalcis</name>
    <dbReference type="NCBI Taxonomy" id="1712410"/>
    <lineage>
        <taxon>Bacteria</taxon>
        <taxon>Bacillati</taxon>
        <taxon>Bacillota</taxon>
        <taxon>Clostridia</taxon>
        <taxon>Eubacteriales</taxon>
        <taxon>Peptococcaceae</taxon>
        <taxon>Thermanaerosceptrum</taxon>
    </lineage>
</organism>
<proteinExistence type="predicted"/>
<dbReference type="AlphaFoldDB" id="A0A7G6E0F4"/>
<sequence length="392" mass="43052">MKNFYLDLHIHIGRSGDGLPVKITASRDLTLLNILNECLTRKGIDMIGVVDCGSPGVLADLRALLQEGKLAPLSQGGFRYGEKITIFTGIEMEAKEDSGCRAHYLAFFPTLDRLLDFAAFVAVHVKNPQLSTQATNLPALTLLKVVKSMGGIFIPAHVFTPHKGVYGACASSLTQVFGAEAESIKAVELGLSADRNMAMLLPELRERVFFSNSDAHSLEKIGREYNLVVLEEPTFNEFLYLLEKKKGRYLKANYGLDPQLGKYHRSFCNKCQVSLLQDEAVTACPFCGSREHVVVGVLDRIMALAPPGEKEFGTVPYYYQVPLPFLPGVGKKTIEKLLLTFGSEMSILHQVGPEELAKIVSNEVVELIMKAREGKLKLEAGAGGKYGRIMGE</sequence>
<dbReference type="SUPFAM" id="SSF89550">
    <property type="entry name" value="PHP domain-like"/>
    <property type="match status" value="1"/>
</dbReference>
<dbReference type="PANTHER" id="PTHR40084">
    <property type="entry name" value="PHOSPHOHYDROLASE, PHP FAMILY"/>
    <property type="match status" value="1"/>
</dbReference>
<evidence type="ECO:0000313" key="1">
    <source>
        <dbReference type="EMBL" id="QNB45558.1"/>
    </source>
</evidence>